<feature type="region of interest" description="Disordered" evidence="1">
    <location>
        <begin position="1"/>
        <end position="81"/>
    </location>
</feature>
<dbReference type="InParanoid" id="A0A1E1JSQ3"/>
<name>A0A1E1JSQ3_9HELO</name>
<sequence>MRLRSSTNLERAETSASKAEGNMEEDNDSTRAVWGSPMTQSHSPEHHFISPSPPLGEAGPSNPAPAHSHRGQQSYAESHHPGEDFLLYDSWRDDRADAYGYEEHGISSQSPHTHSQSDPEPYDTSNAGSQPPPPAVPSPPPNDYRRRTANEEPENRDRRLTPLQTSPPIQRWTRDPGAWSPEAPVSAERRREMLTKDVPDLDSKRDMEYDDKMQTDLSKLAEEGRKRKRARGRKSASSPDYRQGKRRDRDSDRDRDRRGGQQGTGQAV</sequence>
<accession>A0A1E1JSQ3</accession>
<feature type="compositionally biased region" description="Basic and acidic residues" evidence="1">
    <location>
        <begin position="247"/>
        <end position="259"/>
    </location>
</feature>
<comment type="caution">
    <text evidence="2">The sequence shown here is derived from an EMBL/GenBank/DDBJ whole genome shotgun (WGS) entry which is preliminary data.</text>
</comment>
<keyword evidence="3" id="KW-1185">Reference proteome</keyword>
<feature type="compositionally biased region" description="Polar residues" evidence="1">
    <location>
        <begin position="106"/>
        <end position="129"/>
    </location>
</feature>
<dbReference type="AlphaFoldDB" id="A0A1E1JSQ3"/>
<proteinExistence type="predicted"/>
<dbReference type="EMBL" id="FJUW01000002">
    <property type="protein sequence ID" value="CZS88813.1"/>
    <property type="molecule type" value="Genomic_DNA"/>
</dbReference>
<dbReference type="Proteomes" id="UP000178129">
    <property type="component" value="Unassembled WGS sequence"/>
</dbReference>
<evidence type="ECO:0000313" key="2">
    <source>
        <dbReference type="EMBL" id="CZS88813.1"/>
    </source>
</evidence>
<evidence type="ECO:0000256" key="1">
    <source>
        <dbReference type="SAM" id="MobiDB-lite"/>
    </source>
</evidence>
<feature type="compositionally biased region" description="Pro residues" evidence="1">
    <location>
        <begin position="130"/>
        <end position="142"/>
    </location>
</feature>
<reference evidence="3" key="1">
    <citation type="submission" date="2016-03" db="EMBL/GenBank/DDBJ databases">
        <authorList>
            <person name="Ploux O."/>
        </authorList>
    </citation>
    <scope>NUCLEOTIDE SEQUENCE [LARGE SCALE GENOMIC DNA]</scope>
    <source>
        <strain evidence="3">UK7</strain>
    </source>
</reference>
<feature type="compositionally biased region" description="Basic and acidic residues" evidence="1">
    <location>
        <begin position="187"/>
        <end position="225"/>
    </location>
</feature>
<protein>
    <submittedName>
        <fullName evidence="2">Uncharacterized protein</fullName>
    </submittedName>
</protein>
<gene>
    <name evidence="2" type="ORF">RCO7_04514</name>
</gene>
<feature type="compositionally biased region" description="Polar residues" evidence="1">
    <location>
        <begin position="1"/>
        <end position="17"/>
    </location>
</feature>
<evidence type="ECO:0000313" key="3">
    <source>
        <dbReference type="Proteomes" id="UP000178129"/>
    </source>
</evidence>
<feature type="region of interest" description="Disordered" evidence="1">
    <location>
        <begin position="99"/>
        <end position="268"/>
    </location>
</feature>
<feature type="compositionally biased region" description="Basic and acidic residues" evidence="1">
    <location>
        <begin position="143"/>
        <end position="160"/>
    </location>
</feature>
<organism evidence="2 3">
    <name type="scientific">Rhynchosporium graminicola</name>
    <dbReference type="NCBI Taxonomy" id="2792576"/>
    <lineage>
        <taxon>Eukaryota</taxon>
        <taxon>Fungi</taxon>
        <taxon>Dikarya</taxon>
        <taxon>Ascomycota</taxon>
        <taxon>Pezizomycotina</taxon>
        <taxon>Leotiomycetes</taxon>
        <taxon>Helotiales</taxon>
        <taxon>Ploettnerulaceae</taxon>
        <taxon>Rhynchosporium</taxon>
    </lineage>
</organism>